<keyword evidence="1" id="KW-0472">Membrane</keyword>
<dbReference type="AlphaFoldDB" id="A0A0C3FTU7"/>
<dbReference type="OrthoDB" id="3349852at2759"/>
<evidence type="ECO:0000256" key="1">
    <source>
        <dbReference type="SAM" id="Phobius"/>
    </source>
</evidence>
<evidence type="ECO:0008006" key="4">
    <source>
        <dbReference type="Google" id="ProtNLM"/>
    </source>
</evidence>
<dbReference type="EMBL" id="KN832995">
    <property type="protein sequence ID" value="KIM82291.1"/>
    <property type="molecule type" value="Genomic_DNA"/>
</dbReference>
<dbReference type="HOGENOM" id="CLU_094315_0_0_1"/>
<feature type="transmembrane region" description="Helical" evidence="1">
    <location>
        <begin position="179"/>
        <end position="202"/>
    </location>
</feature>
<name>A0A0C3FTU7_PILCF</name>
<keyword evidence="3" id="KW-1185">Reference proteome</keyword>
<dbReference type="GO" id="GO:0005886">
    <property type="term" value="C:plasma membrane"/>
    <property type="evidence" value="ECO:0007669"/>
    <property type="project" value="InterPro"/>
</dbReference>
<dbReference type="InParanoid" id="A0A0C3FTU7"/>
<keyword evidence="1" id="KW-1133">Transmembrane helix</keyword>
<evidence type="ECO:0000313" key="3">
    <source>
        <dbReference type="Proteomes" id="UP000054166"/>
    </source>
</evidence>
<proteinExistence type="predicted"/>
<protein>
    <recommendedName>
        <fullName evidence="4">Actin cortical patch SUR7/pH-response regulator PalI</fullName>
    </recommendedName>
</protein>
<keyword evidence="1" id="KW-0812">Transmembrane</keyword>
<reference evidence="3" key="2">
    <citation type="submission" date="2015-01" db="EMBL/GenBank/DDBJ databases">
        <title>Evolutionary Origins and Diversification of the Mycorrhizal Mutualists.</title>
        <authorList>
            <consortium name="DOE Joint Genome Institute"/>
            <consortium name="Mycorrhizal Genomics Consortium"/>
            <person name="Kohler A."/>
            <person name="Kuo A."/>
            <person name="Nagy L.G."/>
            <person name="Floudas D."/>
            <person name="Copeland A."/>
            <person name="Barry K.W."/>
            <person name="Cichocki N."/>
            <person name="Veneault-Fourrey C."/>
            <person name="LaButti K."/>
            <person name="Lindquist E.A."/>
            <person name="Lipzen A."/>
            <person name="Lundell T."/>
            <person name="Morin E."/>
            <person name="Murat C."/>
            <person name="Riley R."/>
            <person name="Ohm R."/>
            <person name="Sun H."/>
            <person name="Tunlid A."/>
            <person name="Henrissat B."/>
            <person name="Grigoriev I.V."/>
            <person name="Hibbett D.S."/>
            <person name="Martin F."/>
        </authorList>
    </citation>
    <scope>NUCLEOTIDE SEQUENCE [LARGE SCALE GENOMIC DNA]</scope>
    <source>
        <strain evidence="3">F 1598</strain>
    </source>
</reference>
<dbReference type="InterPro" id="IPR009571">
    <property type="entry name" value="SUR7/Rim9-like_fungi"/>
</dbReference>
<sequence>MATVNVSGPGESASLFTNTSSVPLQEHVGLRQFYDFGLYSYCAYVDVTAGSCSHTKAATEFLPYDMISADVAVGHLSSATPDTIVLSASIGSQSRSAYYLILLGSICTALAFFAGVVKRVMAFFYSSLFAILGSIFLLSGAAVWTAIIKNAQGLSHLDITLENTSVQLSLQLAAGRGLFLTWAAYVCLSISIVPYMLICFTFRG</sequence>
<accession>A0A0C3FTU7</accession>
<dbReference type="Proteomes" id="UP000054166">
    <property type="component" value="Unassembled WGS sequence"/>
</dbReference>
<reference evidence="2 3" key="1">
    <citation type="submission" date="2014-04" db="EMBL/GenBank/DDBJ databases">
        <authorList>
            <consortium name="DOE Joint Genome Institute"/>
            <person name="Kuo A."/>
            <person name="Tarkka M."/>
            <person name="Buscot F."/>
            <person name="Kohler A."/>
            <person name="Nagy L.G."/>
            <person name="Floudas D."/>
            <person name="Copeland A."/>
            <person name="Barry K.W."/>
            <person name="Cichocki N."/>
            <person name="Veneault-Fourrey C."/>
            <person name="LaButti K."/>
            <person name="Lindquist E.A."/>
            <person name="Lipzen A."/>
            <person name="Lundell T."/>
            <person name="Morin E."/>
            <person name="Murat C."/>
            <person name="Sun H."/>
            <person name="Tunlid A."/>
            <person name="Henrissat B."/>
            <person name="Grigoriev I.V."/>
            <person name="Hibbett D.S."/>
            <person name="Martin F."/>
            <person name="Nordberg H.P."/>
            <person name="Cantor M.N."/>
            <person name="Hua S.X."/>
        </authorList>
    </citation>
    <scope>NUCLEOTIDE SEQUENCE [LARGE SCALE GENOMIC DNA]</scope>
    <source>
        <strain evidence="2 3">F 1598</strain>
    </source>
</reference>
<dbReference type="Pfam" id="PF06687">
    <property type="entry name" value="SUR7"/>
    <property type="match status" value="1"/>
</dbReference>
<feature type="transmembrane region" description="Helical" evidence="1">
    <location>
        <begin position="123"/>
        <end position="147"/>
    </location>
</feature>
<gene>
    <name evidence="2" type="ORF">PILCRDRAFT_820674</name>
</gene>
<evidence type="ECO:0000313" key="2">
    <source>
        <dbReference type="EMBL" id="KIM82291.1"/>
    </source>
</evidence>
<organism evidence="2 3">
    <name type="scientific">Piloderma croceum (strain F 1598)</name>
    <dbReference type="NCBI Taxonomy" id="765440"/>
    <lineage>
        <taxon>Eukaryota</taxon>
        <taxon>Fungi</taxon>
        <taxon>Dikarya</taxon>
        <taxon>Basidiomycota</taxon>
        <taxon>Agaricomycotina</taxon>
        <taxon>Agaricomycetes</taxon>
        <taxon>Agaricomycetidae</taxon>
        <taxon>Atheliales</taxon>
        <taxon>Atheliaceae</taxon>
        <taxon>Piloderma</taxon>
    </lineage>
</organism>
<feature type="transmembrane region" description="Helical" evidence="1">
    <location>
        <begin position="97"/>
        <end position="116"/>
    </location>
</feature>